<geneLocation type="plasmid" evidence="2">
    <name>ptum19329-2 dna</name>
</geneLocation>
<dbReference type="EMBL" id="AP022841">
    <property type="protein sequence ID" value="BCA97338.1"/>
    <property type="molecule type" value="Genomic_DNA"/>
</dbReference>
<name>A0A6F8TAH3_9GAMM</name>
<dbReference type="KEGG" id="lant:TUM19329_36990"/>
<proteinExistence type="predicted"/>
<keyword evidence="2" id="KW-1185">Reference proteome</keyword>
<dbReference type="Pfam" id="PF07592">
    <property type="entry name" value="DDE_Tnp_ISAZ013"/>
    <property type="match status" value="1"/>
</dbReference>
<dbReference type="AlphaFoldDB" id="A0A6F8TAH3"/>
<evidence type="ECO:0008006" key="3">
    <source>
        <dbReference type="Google" id="ProtNLM"/>
    </source>
</evidence>
<keyword evidence="1" id="KW-0614">Plasmid</keyword>
<dbReference type="Proteomes" id="UP000502894">
    <property type="component" value="Plasmid ptum19329-2 dna"/>
</dbReference>
<dbReference type="InterPro" id="IPR011518">
    <property type="entry name" value="Transposase_36"/>
</dbReference>
<sequence length="100" mass="11708">MKIRRMNIPPRPIDEDNPVERCWGSLERHWNGEILNSVDKALKWASTMTWKGIKASVSLLDKIYERGISLTKKEMEQYQSQIKRSENLPKWDVKILPQAG</sequence>
<reference evidence="1" key="1">
    <citation type="journal article" date="2020" name="Microbiol. Resour. Announc.">
        <title>Complete Genome Sequence of Novel Psychrotolerant Legionella Strain TUM19329, Isolated from Antarctic Lake Sediment.</title>
        <authorList>
            <person name="Shimada S."/>
            <person name="Nakai R."/>
            <person name="Aoki K."/>
            <person name="Shimoeda N."/>
            <person name="Ohno G."/>
            <person name="Miyazaki Y."/>
            <person name="Kudoh S."/>
            <person name="Imura S."/>
            <person name="Watanabe K."/>
            <person name="Ishii Y."/>
            <person name="Tateda K."/>
        </authorList>
    </citation>
    <scope>NUCLEOTIDE SEQUENCE [LARGE SCALE GENOMIC DNA]</scope>
    <source>
        <strain evidence="1">TUM19329</strain>
        <plasmid evidence="1">pTUM19329-2</plasmid>
    </source>
</reference>
<gene>
    <name evidence="1" type="ORF">TUM19329_36990</name>
</gene>
<dbReference type="RefSeq" id="WP_173238706.1">
    <property type="nucleotide sequence ID" value="NZ_AP022841.1"/>
</dbReference>
<protein>
    <recommendedName>
        <fullName evidence="3">Transposase</fullName>
    </recommendedName>
</protein>
<evidence type="ECO:0000313" key="2">
    <source>
        <dbReference type="Proteomes" id="UP000502894"/>
    </source>
</evidence>
<organism evidence="1 2">
    <name type="scientific">Legionella antarctica</name>
    <dbReference type="NCBI Taxonomy" id="2708020"/>
    <lineage>
        <taxon>Bacteria</taxon>
        <taxon>Pseudomonadati</taxon>
        <taxon>Pseudomonadota</taxon>
        <taxon>Gammaproteobacteria</taxon>
        <taxon>Legionellales</taxon>
        <taxon>Legionellaceae</taxon>
        <taxon>Legionella</taxon>
    </lineage>
</organism>
<evidence type="ECO:0000313" key="1">
    <source>
        <dbReference type="EMBL" id="BCA97338.1"/>
    </source>
</evidence>
<accession>A0A6F8TAH3</accession>